<name>A0A7S3F8A8_9EUKA</name>
<dbReference type="EMBL" id="HBHX01051368">
    <property type="protein sequence ID" value="CAE0130835.1"/>
    <property type="molecule type" value="Transcribed_RNA"/>
</dbReference>
<reference evidence="1" key="1">
    <citation type="submission" date="2021-01" db="EMBL/GenBank/DDBJ databases">
        <authorList>
            <person name="Corre E."/>
            <person name="Pelletier E."/>
            <person name="Niang G."/>
            <person name="Scheremetjew M."/>
            <person name="Finn R."/>
            <person name="Kale V."/>
            <person name="Holt S."/>
            <person name="Cochrane G."/>
            <person name="Meng A."/>
            <person name="Brown T."/>
            <person name="Cohen L."/>
        </authorList>
    </citation>
    <scope>NUCLEOTIDE SEQUENCE</scope>
    <source>
        <strain evidence="1">CCMP281</strain>
    </source>
</reference>
<proteinExistence type="predicted"/>
<protein>
    <submittedName>
        <fullName evidence="1">Uncharacterized protein</fullName>
    </submittedName>
</protein>
<evidence type="ECO:0000313" key="1">
    <source>
        <dbReference type="EMBL" id="CAE0130835.1"/>
    </source>
</evidence>
<accession>A0A7S3F8A8</accession>
<dbReference type="AlphaFoldDB" id="A0A7S3F8A8"/>
<sequence>MYAMKEKLDAEAVCLLLKNPPPHEWTMERFIALVDAFDRRDPAVESLPELRRISQALTTSSSRRSSQKNVPLFYGCVFVHPTSGQEMNIWVRRVCLLRADKEKKDQADQAFRNGDLDRVDVDDLKEAPWLCEKPNPEMPSLILKHPGKPNSFEEYLRVCESTCEKYFESHDLDDKSIYLAARAESGLLMLDGAAFVPLNYLSSAYKKFADAKGLAHFELSPLMLRSYSIRTYYDSIGRSTVASGFKAAPPAKSLKERLRRPTYESMGVTAFDSFLTVCDRSEELESKGGNAWSEALSESQHMMLSGTDFVTLEELQLSFDAFCEQRSSFKYELTATILNTHNMEVFAHNGVCAVTGLKHVALAEAVADSA</sequence>
<organism evidence="1">
    <name type="scientific">Haptolina ericina</name>
    <dbReference type="NCBI Taxonomy" id="156174"/>
    <lineage>
        <taxon>Eukaryota</taxon>
        <taxon>Haptista</taxon>
        <taxon>Haptophyta</taxon>
        <taxon>Prymnesiophyceae</taxon>
        <taxon>Prymnesiales</taxon>
        <taxon>Prymnesiaceae</taxon>
        <taxon>Haptolina</taxon>
    </lineage>
</organism>
<gene>
    <name evidence="1" type="ORF">HERI1096_LOCUS28368</name>
</gene>